<dbReference type="FunFam" id="3.40.50.720:FF:000039">
    <property type="entry name" value="Alcohol dehydrogenase AdhP"/>
    <property type="match status" value="1"/>
</dbReference>
<dbReference type="CDD" id="cd08297">
    <property type="entry name" value="CAD3"/>
    <property type="match status" value="1"/>
</dbReference>
<evidence type="ECO:0000256" key="6">
    <source>
        <dbReference type="ARBA" id="ARBA00023027"/>
    </source>
</evidence>
<keyword evidence="6" id="KW-0520">NAD</keyword>
<dbReference type="InterPro" id="IPR013149">
    <property type="entry name" value="ADH-like_C"/>
</dbReference>
<dbReference type="Pfam" id="PF00107">
    <property type="entry name" value="ADH_zinc_N"/>
    <property type="match status" value="1"/>
</dbReference>
<dbReference type="InterPro" id="IPR013154">
    <property type="entry name" value="ADH-like_N"/>
</dbReference>
<keyword evidence="5" id="KW-0560">Oxidoreductase</keyword>
<dbReference type="InterPro" id="IPR020843">
    <property type="entry name" value="ER"/>
</dbReference>
<dbReference type="SMART" id="SM00829">
    <property type="entry name" value="PKS_ER"/>
    <property type="match status" value="1"/>
</dbReference>
<comment type="similarity">
    <text evidence="2 7">Belongs to the zinc-containing alcohol dehydrogenase family.</text>
</comment>
<keyword evidence="3 7" id="KW-0479">Metal-binding</keyword>
<evidence type="ECO:0000256" key="5">
    <source>
        <dbReference type="ARBA" id="ARBA00023002"/>
    </source>
</evidence>
<sequence length="351" mass="37800">MPHVSAKEGSMKAAQFNIHTKKVIVNEIPIPVCRDNEILIKNKCASLCHSDLMNFWGHSAPEMIEDDVTIGHENTGIVTAMGKGVTGFKIGDKVGCLGCSYACYECEGCQTHNLLCEAGTGKMHGFDTAGHFAEYSISDYRNAMVLPEDADMVSAAPLFCAGVTAYHAVTQCELKSGDWIAAIGCGGLGHLGIQYAKAKNLKVIAIDVSEAQLENAKALGADLTYNSMTDPDYVQNLKKATNGGAHAAIIFSAAQAAYINAPKILRSNGLMMVVGIPQKDLSFNALDILLGRYRIKGASSGTPQRMKEPILFSLEHNIKPHMKTFEGLDHINEIIELMKDGKSAGRFGITF</sequence>
<dbReference type="InterPro" id="IPR036291">
    <property type="entry name" value="NAD(P)-bd_dom_sf"/>
</dbReference>
<dbReference type="STRING" id="1849047.A0A3D8RSC2"/>
<dbReference type="InterPro" id="IPR002328">
    <property type="entry name" value="ADH_Zn_CS"/>
</dbReference>
<keyword evidence="4 7" id="KW-0862">Zinc</keyword>
<evidence type="ECO:0000256" key="1">
    <source>
        <dbReference type="ARBA" id="ARBA00001947"/>
    </source>
</evidence>
<dbReference type="PROSITE" id="PS00059">
    <property type="entry name" value="ADH_ZINC"/>
    <property type="match status" value="1"/>
</dbReference>
<evidence type="ECO:0000313" key="10">
    <source>
        <dbReference type="Proteomes" id="UP000256645"/>
    </source>
</evidence>
<comment type="cofactor">
    <cofactor evidence="1 7">
        <name>Zn(2+)</name>
        <dbReference type="ChEBI" id="CHEBI:29105"/>
    </cofactor>
</comment>
<evidence type="ECO:0000259" key="8">
    <source>
        <dbReference type="SMART" id="SM00829"/>
    </source>
</evidence>
<dbReference type="PANTHER" id="PTHR42940">
    <property type="entry name" value="ALCOHOL DEHYDROGENASE 1-RELATED"/>
    <property type="match status" value="1"/>
</dbReference>
<comment type="caution">
    <text evidence="9">The sequence shown here is derived from an EMBL/GenBank/DDBJ whole genome shotgun (WGS) entry which is preliminary data.</text>
</comment>
<dbReference type="GO" id="GO:0005737">
    <property type="term" value="C:cytoplasm"/>
    <property type="evidence" value="ECO:0007669"/>
    <property type="project" value="TreeGrafter"/>
</dbReference>
<dbReference type="Proteomes" id="UP000256645">
    <property type="component" value="Unassembled WGS sequence"/>
</dbReference>
<keyword evidence="10" id="KW-1185">Reference proteome</keyword>
<evidence type="ECO:0000256" key="7">
    <source>
        <dbReference type="RuleBase" id="RU361277"/>
    </source>
</evidence>
<feature type="domain" description="Enoyl reductase (ER)" evidence="8">
    <location>
        <begin position="9"/>
        <end position="349"/>
    </location>
</feature>
<proteinExistence type="inferred from homology"/>
<dbReference type="InterPro" id="IPR011032">
    <property type="entry name" value="GroES-like_sf"/>
</dbReference>
<dbReference type="PANTHER" id="PTHR42940:SF8">
    <property type="entry name" value="VACUOLAR PROTEIN SORTING-ASSOCIATED PROTEIN 11"/>
    <property type="match status" value="1"/>
</dbReference>
<dbReference type="Gene3D" id="3.90.180.10">
    <property type="entry name" value="Medium-chain alcohol dehydrogenases, catalytic domain"/>
    <property type="match status" value="1"/>
</dbReference>
<dbReference type="GO" id="GO:0008270">
    <property type="term" value="F:zinc ion binding"/>
    <property type="evidence" value="ECO:0007669"/>
    <property type="project" value="InterPro"/>
</dbReference>
<evidence type="ECO:0000256" key="3">
    <source>
        <dbReference type="ARBA" id="ARBA00022723"/>
    </source>
</evidence>
<dbReference type="AlphaFoldDB" id="A0A3D8RSC2"/>
<reference evidence="9 10" key="1">
    <citation type="journal article" date="2018" name="IMA Fungus">
        <title>IMA Genome-F 9: Draft genome sequence of Annulohypoxylon stygium, Aspergillus mulundensis, Berkeleyomyces basicola (syn. Thielaviopsis basicola), Ceratocystis smalleyi, two Cercospora beticola strains, Coleophoma cylindrospora, Fusarium fracticaudum, Phialophora cf. hyalina, and Morchella septimelata.</title>
        <authorList>
            <person name="Wingfield B.D."/>
            <person name="Bills G.F."/>
            <person name="Dong Y."/>
            <person name="Huang W."/>
            <person name="Nel W.J."/>
            <person name="Swalarsk-Parry B.S."/>
            <person name="Vaghefi N."/>
            <person name="Wilken P.M."/>
            <person name="An Z."/>
            <person name="de Beer Z.W."/>
            <person name="De Vos L."/>
            <person name="Chen L."/>
            <person name="Duong T.A."/>
            <person name="Gao Y."/>
            <person name="Hammerbacher A."/>
            <person name="Kikkert J.R."/>
            <person name="Li Y."/>
            <person name="Li H."/>
            <person name="Li K."/>
            <person name="Li Q."/>
            <person name="Liu X."/>
            <person name="Ma X."/>
            <person name="Naidoo K."/>
            <person name="Pethybridge S.J."/>
            <person name="Sun J."/>
            <person name="Steenkamp E.T."/>
            <person name="van der Nest M.A."/>
            <person name="van Wyk S."/>
            <person name="Wingfield M.J."/>
            <person name="Xiong C."/>
            <person name="Yue Q."/>
            <person name="Zhang X."/>
        </authorList>
    </citation>
    <scope>NUCLEOTIDE SEQUENCE [LARGE SCALE GENOMIC DNA]</scope>
    <source>
        <strain evidence="9 10">BP6252</strain>
    </source>
</reference>
<dbReference type="EMBL" id="PDLM01000005">
    <property type="protein sequence ID" value="RDW76939.1"/>
    <property type="molecule type" value="Genomic_DNA"/>
</dbReference>
<dbReference type="SUPFAM" id="SSF51735">
    <property type="entry name" value="NAD(P)-binding Rossmann-fold domains"/>
    <property type="match status" value="1"/>
</dbReference>
<dbReference type="SUPFAM" id="SSF50129">
    <property type="entry name" value="GroES-like"/>
    <property type="match status" value="1"/>
</dbReference>
<accession>A0A3D8RSC2</accession>
<dbReference type="Pfam" id="PF08240">
    <property type="entry name" value="ADH_N"/>
    <property type="match status" value="1"/>
</dbReference>
<evidence type="ECO:0000256" key="2">
    <source>
        <dbReference type="ARBA" id="ARBA00008072"/>
    </source>
</evidence>
<gene>
    <name evidence="9" type="ORF">BP6252_04992</name>
</gene>
<evidence type="ECO:0000256" key="4">
    <source>
        <dbReference type="ARBA" id="ARBA00022833"/>
    </source>
</evidence>
<evidence type="ECO:0000313" key="9">
    <source>
        <dbReference type="EMBL" id="RDW76939.1"/>
    </source>
</evidence>
<organism evidence="9 10">
    <name type="scientific">Coleophoma cylindrospora</name>
    <dbReference type="NCBI Taxonomy" id="1849047"/>
    <lineage>
        <taxon>Eukaryota</taxon>
        <taxon>Fungi</taxon>
        <taxon>Dikarya</taxon>
        <taxon>Ascomycota</taxon>
        <taxon>Pezizomycotina</taxon>
        <taxon>Leotiomycetes</taxon>
        <taxon>Helotiales</taxon>
        <taxon>Dermateaceae</taxon>
        <taxon>Coleophoma</taxon>
    </lineage>
</organism>
<protein>
    <recommendedName>
        <fullName evidence="8">Enoyl reductase (ER) domain-containing protein</fullName>
    </recommendedName>
</protein>
<dbReference type="GO" id="GO:0004022">
    <property type="term" value="F:alcohol dehydrogenase (NAD+) activity"/>
    <property type="evidence" value="ECO:0007669"/>
    <property type="project" value="TreeGrafter"/>
</dbReference>
<name>A0A3D8RSC2_9HELO</name>
<dbReference type="OrthoDB" id="256333at2759"/>
<dbReference type="Gene3D" id="3.40.50.720">
    <property type="entry name" value="NAD(P)-binding Rossmann-like Domain"/>
    <property type="match status" value="1"/>
</dbReference>